<dbReference type="OrthoDB" id="1689883at2"/>
<organism evidence="6 7">
    <name type="scientific">Paenibacillus whitsoniae</name>
    <dbReference type="NCBI Taxonomy" id="2496558"/>
    <lineage>
        <taxon>Bacteria</taxon>
        <taxon>Bacillati</taxon>
        <taxon>Bacillota</taxon>
        <taxon>Bacilli</taxon>
        <taxon>Bacillales</taxon>
        <taxon>Paenibacillaceae</taxon>
        <taxon>Paenibacillus</taxon>
    </lineage>
</organism>
<keyword evidence="3" id="KW-0547">Nucleotide-binding</keyword>
<evidence type="ECO:0000256" key="3">
    <source>
        <dbReference type="ARBA" id="ARBA00022741"/>
    </source>
</evidence>
<sequence>MTNVVEVQNLTKSYGSVTAVDRVSFSIEANKIYGLLGRNGAGKT</sequence>
<evidence type="ECO:0000256" key="4">
    <source>
        <dbReference type="ARBA" id="ARBA00022840"/>
    </source>
</evidence>
<dbReference type="Proteomes" id="UP000276128">
    <property type="component" value="Unassembled WGS sequence"/>
</dbReference>
<feature type="domain" description="ABC transporter" evidence="5">
    <location>
        <begin position="21"/>
        <end position="44"/>
    </location>
</feature>
<reference evidence="6 7" key="1">
    <citation type="submission" date="2018-12" db="EMBL/GenBank/DDBJ databases">
        <title>Bacillus ochoae sp. nov., Paenibacillus whitsoniae sp. nov., Paenibacillus spiritus sp. nov. Isolated from the Mars Exploration Rover during spacecraft assembly.</title>
        <authorList>
            <person name="Seuylemezian A."/>
            <person name="Vaishampayan P."/>
        </authorList>
    </citation>
    <scope>NUCLEOTIDE SEQUENCE [LARGE SCALE GENOMIC DNA]</scope>
    <source>
        <strain evidence="6 7">MER 54</strain>
    </source>
</reference>
<dbReference type="InterPro" id="IPR050763">
    <property type="entry name" value="ABC_transporter_ATP-binding"/>
</dbReference>
<dbReference type="AlphaFoldDB" id="A0A3S0AJP3"/>
<evidence type="ECO:0000259" key="5">
    <source>
        <dbReference type="Pfam" id="PF00005"/>
    </source>
</evidence>
<protein>
    <submittedName>
        <fullName evidence="6">ATP-binding cassette domain-containing protein</fullName>
    </submittedName>
</protein>
<dbReference type="PANTHER" id="PTHR42711:SF5">
    <property type="entry name" value="ABC TRANSPORTER ATP-BINDING PROTEIN NATA"/>
    <property type="match status" value="1"/>
</dbReference>
<keyword evidence="7" id="KW-1185">Reference proteome</keyword>
<dbReference type="SUPFAM" id="SSF52540">
    <property type="entry name" value="P-loop containing nucleoside triphosphate hydrolases"/>
    <property type="match status" value="1"/>
</dbReference>
<dbReference type="PANTHER" id="PTHR42711">
    <property type="entry name" value="ABC TRANSPORTER ATP-BINDING PROTEIN"/>
    <property type="match status" value="1"/>
</dbReference>
<keyword evidence="2" id="KW-0813">Transport</keyword>
<dbReference type="EMBL" id="RXHU01000138">
    <property type="protein sequence ID" value="RTE01383.1"/>
    <property type="molecule type" value="Genomic_DNA"/>
</dbReference>
<feature type="non-terminal residue" evidence="6">
    <location>
        <position position="44"/>
    </location>
</feature>
<dbReference type="Gene3D" id="3.40.50.300">
    <property type="entry name" value="P-loop containing nucleotide triphosphate hydrolases"/>
    <property type="match status" value="1"/>
</dbReference>
<comment type="similarity">
    <text evidence="1">Belongs to the ABC transporter superfamily.</text>
</comment>
<gene>
    <name evidence="6" type="ORF">EJQ19_31035</name>
</gene>
<name>A0A3S0AJP3_9BACL</name>
<dbReference type="Pfam" id="PF00005">
    <property type="entry name" value="ABC_tran"/>
    <property type="match status" value="1"/>
</dbReference>
<keyword evidence="4 6" id="KW-0067">ATP-binding</keyword>
<comment type="caution">
    <text evidence="6">The sequence shown here is derived from an EMBL/GenBank/DDBJ whole genome shotgun (WGS) entry which is preliminary data.</text>
</comment>
<dbReference type="GO" id="GO:0016887">
    <property type="term" value="F:ATP hydrolysis activity"/>
    <property type="evidence" value="ECO:0007669"/>
    <property type="project" value="InterPro"/>
</dbReference>
<evidence type="ECO:0000313" key="6">
    <source>
        <dbReference type="EMBL" id="RTE01383.1"/>
    </source>
</evidence>
<evidence type="ECO:0000256" key="2">
    <source>
        <dbReference type="ARBA" id="ARBA00022448"/>
    </source>
</evidence>
<evidence type="ECO:0000256" key="1">
    <source>
        <dbReference type="ARBA" id="ARBA00005417"/>
    </source>
</evidence>
<dbReference type="GO" id="GO:0005524">
    <property type="term" value="F:ATP binding"/>
    <property type="evidence" value="ECO:0007669"/>
    <property type="project" value="UniProtKB-KW"/>
</dbReference>
<proteinExistence type="inferred from homology"/>
<evidence type="ECO:0000313" key="7">
    <source>
        <dbReference type="Proteomes" id="UP000276128"/>
    </source>
</evidence>
<dbReference type="InterPro" id="IPR003439">
    <property type="entry name" value="ABC_transporter-like_ATP-bd"/>
</dbReference>
<accession>A0A3S0AJP3</accession>
<dbReference type="InterPro" id="IPR027417">
    <property type="entry name" value="P-loop_NTPase"/>
</dbReference>
<dbReference type="RefSeq" id="WP_126145082.1">
    <property type="nucleotide sequence ID" value="NZ_RXHU01000138.1"/>
</dbReference>